<dbReference type="Gene3D" id="3.40.50.150">
    <property type="entry name" value="Vaccinia Virus protein VP39"/>
    <property type="match status" value="1"/>
</dbReference>
<dbReference type="AlphaFoldDB" id="Q02CC5"/>
<proteinExistence type="predicted"/>
<dbReference type="eggNOG" id="COG2226">
    <property type="taxonomic scope" value="Bacteria"/>
</dbReference>
<dbReference type="PANTHER" id="PTHR43591:SF110">
    <property type="entry name" value="RHODANESE DOMAIN-CONTAINING PROTEIN"/>
    <property type="match status" value="1"/>
</dbReference>
<gene>
    <name evidence="2" type="ordered locus">Acid_0279</name>
</gene>
<dbReference type="PANTHER" id="PTHR43591">
    <property type="entry name" value="METHYLTRANSFERASE"/>
    <property type="match status" value="1"/>
</dbReference>
<dbReference type="OrthoDB" id="529208at2"/>
<accession>Q02CC5</accession>
<dbReference type="InParanoid" id="Q02CC5"/>
<dbReference type="HOGENOM" id="CLU_1223917_0_0_0"/>
<protein>
    <submittedName>
        <fullName evidence="2">Methyltransferase type 11</fullName>
    </submittedName>
</protein>
<reference evidence="2" key="1">
    <citation type="submission" date="2006-10" db="EMBL/GenBank/DDBJ databases">
        <title>Complete sequence of Solibacter usitatus Ellin6076.</title>
        <authorList>
            <consortium name="US DOE Joint Genome Institute"/>
            <person name="Copeland A."/>
            <person name="Lucas S."/>
            <person name="Lapidus A."/>
            <person name="Barry K."/>
            <person name="Detter J.C."/>
            <person name="Glavina del Rio T."/>
            <person name="Hammon N."/>
            <person name="Israni S."/>
            <person name="Dalin E."/>
            <person name="Tice H."/>
            <person name="Pitluck S."/>
            <person name="Thompson L.S."/>
            <person name="Brettin T."/>
            <person name="Bruce D."/>
            <person name="Han C."/>
            <person name="Tapia R."/>
            <person name="Gilna P."/>
            <person name="Schmutz J."/>
            <person name="Larimer F."/>
            <person name="Land M."/>
            <person name="Hauser L."/>
            <person name="Kyrpides N."/>
            <person name="Mikhailova N."/>
            <person name="Janssen P.H."/>
            <person name="Kuske C.R."/>
            <person name="Richardson P."/>
        </authorList>
    </citation>
    <scope>NUCLEOTIDE SEQUENCE</scope>
    <source>
        <strain evidence="2">Ellin6076</strain>
    </source>
</reference>
<dbReference type="CDD" id="cd02440">
    <property type="entry name" value="AdoMet_MTases"/>
    <property type="match status" value="1"/>
</dbReference>
<dbReference type="SUPFAM" id="SSF53335">
    <property type="entry name" value="S-adenosyl-L-methionine-dependent methyltransferases"/>
    <property type="match status" value="1"/>
</dbReference>
<dbReference type="KEGG" id="sus:Acid_0279"/>
<organism evidence="2">
    <name type="scientific">Solibacter usitatus (strain Ellin6076)</name>
    <dbReference type="NCBI Taxonomy" id="234267"/>
    <lineage>
        <taxon>Bacteria</taxon>
        <taxon>Pseudomonadati</taxon>
        <taxon>Acidobacteriota</taxon>
        <taxon>Terriglobia</taxon>
        <taxon>Bryobacterales</taxon>
        <taxon>Solibacteraceae</taxon>
        <taxon>Candidatus Solibacter</taxon>
    </lineage>
</organism>
<feature type="domain" description="Methyltransferase type 11" evidence="1">
    <location>
        <begin position="56"/>
        <end position="146"/>
    </location>
</feature>
<name>Q02CC5_SOLUE</name>
<keyword evidence="2" id="KW-0489">Methyltransferase</keyword>
<dbReference type="InterPro" id="IPR013216">
    <property type="entry name" value="Methyltransf_11"/>
</dbReference>
<dbReference type="Pfam" id="PF08241">
    <property type="entry name" value="Methyltransf_11"/>
    <property type="match status" value="1"/>
</dbReference>
<sequence>MSAEFDNYARDYQDLLKDPIRDRFAQDSAFFHARKWYLLRQVLAARFGDLKKLRWLDIGCGKGELLRFGRESVAEAVGCDPSKEMIAECADLKVVWQPGIADLPFEAGTFDVVTAACVYHHLDHDAQASLTAEAFRLMRPGSIFVIFEHNPWNPATRLIVSRTPVDANAVLLRAAETRTLMRRAGMNATETTYYLYFPESLYRKIGAVERLLGWLPGGGQYAVIGSRK</sequence>
<dbReference type="InterPro" id="IPR029063">
    <property type="entry name" value="SAM-dependent_MTases_sf"/>
</dbReference>
<dbReference type="STRING" id="234267.Acid_0279"/>
<keyword evidence="2" id="KW-0808">Transferase</keyword>
<evidence type="ECO:0000259" key="1">
    <source>
        <dbReference type="Pfam" id="PF08241"/>
    </source>
</evidence>
<dbReference type="EMBL" id="CP000473">
    <property type="protein sequence ID" value="ABJ81291.1"/>
    <property type="molecule type" value="Genomic_DNA"/>
</dbReference>
<dbReference type="GO" id="GO:0032259">
    <property type="term" value="P:methylation"/>
    <property type="evidence" value="ECO:0007669"/>
    <property type="project" value="UniProtKB-KW"/>
</dbReference>
<dbReference type="GO" id="GO:0008757">
    <property type="term" value="F:S-adenosylmethionine-dependent methyltransferase activity"/>
    <property type="evidence" value="ECO:0007669"/>
    <property type="project" value="InterPro"/>
</dbReference>
<evidence type="ECO:0000313" key="2">
    <source>
        <dbReference type="EMBL" id="ABJ81291.1"/>
    </source>
</evidence>